<evidence type="ECO:0000313" key="2">
    <source>
        <dbReference type="Proteomes" id="UP000185612"/>
    </source>
</evidence>
<proteinExistence type="predicted"/>
<dbReference type="AlphaFoldDB" id="A0A1Q5PUR7"/>
<dbReference type="EMBL" id="MQVS01000009">
    <property type="protein sequence ID" value="OKL51175.1"/>
    <property type="molecule type" value="Genomic_DNA"/>
</dbReference>
<reference evidence="2" key="1">
    <citation type="submission" date="2016-12" db="EMBL/GenBank/DDBJ databases">
        <authorList>
            <person name="Meng X."/>
        </authorList>
    </citation>
    <scope>NUCLEOTIDE SEQUENCE [LARGE SCALE GENOMIC DNA]</scope>
    <source>
        <strain evidence="2">DSM 20732</strain>
    </source>
</reference>
<organism evidence="1 2">
    <name type="scientific">Buchananella hordeovulneris</name>
    <dbReference type="NCBI Taxonomy" id="52770"/>
    <lineage>
        <taxon>Bacteria</taxon>
        <taxon>Bacillati</taxon>
        <taxon>Actinomycetota</taxon>
        <taxon>Actinomycetes</taxon>
        <taxon>Actinomycetales</taxon>
        <taxon>Actinomycetaceae</taxon>
        <taxon>Buchananella</taxon>
    </lineage>
</organism>
<keyword evidence="2" id="KW-1185">Reference proteome</keyword>
<name>A0A1Q5PUR7_9ACTO</name>
<evidence type="ECO:0000313" key="1">
    <source>
        <dbReference type="EMBL" id="OKL51175.1"/>
    </source>
</evidence>
<dbReference type="Proteomes" id="UP000185612">
    <property type="component" value="Unassembled WGS sequence"/>
</dbReference>
<dbReference type="InParanoid" id="A0A1Q5PUR7"/>
<dbReference type="STRING" id="52770.BSZ40_08815"/>
<sequence>MEMETEFGIGQGFALETALAACLQLSWAVTRPVRRESDLLAGRAEVALMRDAARATLTHAAMQNVGTLVSACDSLKQVAPEGVAHYEALLKAYAAGAAAAIARFQ</sequence>
<protein>
    <submittedName>
        <fullName evidence="1">Uncharacterized protein</fullName>
    </submittedName>
</protein>
<gene>
    <name evidence="1" type="ORF">BSZ40_08815</name>
</gene>
<comment type="caution">
    <text evidence="1">The sequence shown here is derived from an EMBL/GenBank/DDBJ whole genome shotgun (WGS) entry which is preliminary data.</text>
</comment>
<accession>A0A1Q5PUR7</accession>